<dbReference type="NCBIfam" id="NF033563">
    <property type="entry name" value="transpos_IS30"/>
    <property type="match status" value="1"/>
</dbReference>
<evidence type="ECO:0000313" key="3">
    <source>
        <dbReference type="EMBL" id="ROT88657.1"/>
    </source>
</evidence>
<evidence type="ECO:0000259" key="2">
    <source>
        <dbReference type="Pfam" id="PF13936"/>
    </source>
</evidence>
<evidence type="ECO:0000256" key="1">
    <source>
        <dbReference type="ARBA" id="ARBA00023172"/>
    </source>
</evidence>
<sequence>MPCFRLLCWYSSLGAGRRCSSMPKKQGGHLTMKDRRDIEDRLHDGESLNSIASHLKVSWPTVADEVKRHRTQDSPHYRSFGEKNLCRFKSTCDVIGICGIDCHSKCARCSHAVCNRLCDKFEMIEDCPKLERAPYVCNGRRTRLAIGCQYPNWFYDARLAEEEARWSSVDSRQGVNCTPEQLEEMVGVIKPLLKKGQSLEHIWQTHRGEFPVSYRTFYRYINLGVLDICNLNLPKKMRYKPRKKRGKTLPFKTDLQGHTYEDFQKLPSDVQMSAVEMDCVEGKKSDEKAILTLLFRRYCFQLMILMPAQTQECVGRVLDHIEILCGKEEFRKHFGIILTDRGHEFLDPEKIETSIDGGKRCSVYYCDPLQSGQKGRCEKNHVELRKILPKGTSLEGLTNYELSIVCSHVNSYARPVLGGLAPIALASQVLPEDLLDGLAIQRVEPDGVILRPSLLKELGLR</sequence>
<accession>A0A423UI68</accession>
<dbReference type="PANTHER" id="PTHR10948:SF23">
    <property type="entry name" value="TRANSPOSASE INSI FOR INSERTION SEQUENCE ELEMENT IS30A-RELATED"/>
    <property type="match status" value="1"/>
</dbReference>
<name>A0A423UI68_9ACTN</name>
<dbReference type="AlphaFoldDB" id="A0A423UI68"/>
<dbReference type="GO" id="GO:0004803">
    <property type="term" value="F:transposase activity"/>
    <property type="evidence" value="ECO:0007669"/>
    <property type="project" value="TreeGrafter"/>
</dbReference>
<dbReference type="EMBL" id="QIBW01000015">
    <property type="protein sequence ID" value="ROT88657.1"/>
    <property type="molecule type" value="Genomic_DNA"/>
</dbReference>
<feature type="domain" description="Transposase IS30-like HTH" evidence="2">
    <location>
        <begin position="29"/>
        <end position="69"/>
    </location>
</feature>
<dbReference type="GO" id="GO:0006310">
    <property type="term" value="P:DNA recombination"/>
    <property type="evidence" value="ECO:0007669"/>
    <property type="project" value="UniProtKB-KW"/>
</dbReference>
<dbReference type="PANTHER" id="PTHR10948">
    <property type="entry name" value="TRANSPOSASE"/>
    <property type="match status" value="1"/>
</dbReference>
<dbReference type="Proteomes" id="UP000285258">
    <property type="component" value="Unassembled WGS sequence"/>
</dbReference>
<reference evidence="4" key="1">
    <citation type="submission" date="2018-05" db="EMBL/GenBank/DDBJ databases">
        <title>Genome Sequencing of selected type strains of the family Eggerthellaceae.</title>
        <authorList>
            <person name="Danylec N."/>
            <person name="Stoll D.A."/>
            <person name="Doetsch A."/>
            <person name="Huch M."/>
        </authorList>
    </citation>
    <scope>NUCLEOTIDE SEQUENCE [LARGE SCALE GENOMIC DNA]</scope>
    <source>
        <strain evidence="4">DSM 27213</strain>
    </source>
</reference>
<evidence type="ECO:0000313" key="4">
    <source>
        <dbReference type="Proteomes" id="UP000285258"/>
    </source>
</evidence>
<dbReference type="InterPro" id="IPR053392">
    <property type="entry name" value="Transposase_IS30-like"/>
</dbReference>
<dbReference type="Pfam" id="PF13936">
    <property type="entry name" value="HTH_38"/>
    <property type="match status" value="1"/>
</dbReference>
<keyword evidence="1" id="KW-0233">DNA recombination</keyword>
<comment type="caution">
    <text evidence="3">The sequence shown here is derived from an EMBL/GenBank/DDBJ whole genome shotgun (WGS) entry which is preliminary data.</text>
</comment>
<dbReference type="GO" id="GO:0032196">
    <property type="term" value="P:transposition"/>
    <property type="evidence" value="ECO:0007669"/>
    <property type="project" value="TreeGrafter"/>
</dbReference>
<dbReference type="InterPro" id="IPR025246">
    <property type="entry name" value="IS30-like_HTH"/>
</dbReference>
<proteinExistence type="predicted"/>
<gene>
    <name evidence="3" type="ORF">DMP12_11380</name>
</gene>
<dbReference type="GO" id="GO:0005829">
    <property type="term" value="C:cytosol"/>
    <property type="evidence" value="ECO:0007669"/>
    <property type="project" value="TreeGrafter"/>
</dbReference>
<protein>
    <submittedName>
        <fullName evidence="3">IS30 family transposase</fullName>
    </submittedName>
</protein>
<dbReference type="InterPro" id="IPR051917">
    <property type="entry name" value="Transposase-Integrase"/>
</dbReference>
<organism evidence="3 4">
    <name type="scientific">Gordonibacter urolithinfaciens</name>
    <dbReference type="NCBI Taxonomy" id="1335613"/>
    <lineage>
        <taxon>Bacteria</taxon>
        <taxon>Bacillati</taxon>
        <taxon>Actinomycetota</taxon>
        <taxon>Coriobacteriia</taxon>
        <taxon>Eggerthellales</taxon>
        <taxon>Eggerthellaceae</taxon>
        <taxon>Gordonibacter</taxon>
    </lineage>
</organism>